<keyword evidence="2" id="KW-0812">Transmembrane</keyword>
<name>A0A9D1S9K8_9FIRM</name>
<evidence type="ECO:0000313" key="5">
    <source>
        <dbReference type="Proteomes" id="UP000824093"/>
    </source>
</evidence>
<evidence type="ECO:0000256" key="2">
    <source>
        <dbReference type="SAM" id="Phobius"/>
    </source>
</evidence>
<accession>A0A9D1S9K8</accession>
<feature type="coiled-coil region" evidence="1">
    <location>
        <begin position="197"/>
        <end position="303"/>
    </location>
</feature>
<dbReference type="SUPFAM" id="SSF52540">
    <property type="entry name" value="P-loop containing nucleoside triphosphate hydrolases"/>
    <property type="match status" value="1"/>
</dbReference>
<reference evidence="4" key="2">
    <citation type="journal article" date="2021" name="PeerJ">
        <title>Extensive microbial diversity within the chicken gut microbiome revealed by metagenomics and culture.</title>
        <authorList>
            <person name="Gilroy R."/>
            <person name="Ravi A."/>
            <person name="Getino M."/>
            <person name="Pursley I."/>
            <person name="Horton D.L."/>
            <person name="Alikhan N.F."/>
            <person name="Baker D."/>
            <person name="Gharbi K."/>
            <person name="Hall N."/>
            <person name="Watson M."/>
            <person name="Adriaenssens E.M."/>
            <person name="Foster-Nyarko E."/>
            <person name="Jarju S."/>
            <person name="Secka A."/>
            <person name="Antonio M."/>
            <person name="Oren A."/>
            <person name="Chaudhuri R.R."/>
            <person name="La Ragione R."/>
            <person name="Hildebrand F."/>
            <person name="Pallen M.J."/>
        </authorList>
    </citation>
    <scope>NUCLEOTIDE SEQUENCE</scope>
    <source>
        <strain evidence="4">CHK195-15760</strain>
    </source>
</reference>
<dbReference type="Gene3D" id="3.40.50.300">
    <property type="entry name" value="P-loop containing nucleotide triphosphate hydrolases"/>
    <property type="match status" value="2"/>
</dbReference>
<keyword evidence="2" id="KW-0472">Membrane</keyword>
<dbReference type="Pfam" id="PF13175">
    <property type="entry name" value="AAA_15"/>
    <property type="match status" value="1"/>
</dbReference>
<evidence type="ECO:0000256" key="1">
    <source>
        <dbReference type="SAM" id="Coils"/>
    </source>
</evidence>
<feature type="transmembrane region" description="Helical" evidence="2">
    <location>
        <begin position="306"/>
        <end position="325"/>
    </location>
</feature>
<organism evidence="4 5">
    <name type="scientific">Candidatus Merdicola faecigallinarum</name>
    <dbReference type="NCBI Taxonomy" id="2840862"/>
    <lineage>
        <taxon>Bacteria</taxon>
        <taxon>Bacillati</taxon>
        <taxon>Bacillota</taxon>
        <taxon>Clostridia</taxon>
        <taxon>Candidatus Merdicola</taxon>
    </lineage>
</organism>
<feature type="domain" description="Endonuclease GajA/Old nuclease/RecF-like AAA" evidence="3">
    <location>
        <begin position="1"/>
        <end position="305"/>
    </location>
</feature>
<feature type="coiled-coil region" evidence="1">
    <location>
        <begin position="360"/>
        <end position="496"/>
    </location>
</feature>
<evidence type="ECO:0000313" key="4">
    <source>
        <dbReference type="EMBL" id="HIU52339.1"/>
    </source>
</evidence>
<dbReference type="PANTHER" id="PTHR41259:SF1">
    <property type="entry name" value="DOUBLE-STRAND BREAK REPAIR RAD50 ATPASE, PUTATIVE-RELATED"/>
    <property type="match status" value="1"/>
</dbReference>
<dbReference type="EMBL" id="DVNH01000053">
    <property type="protein sequence ID" value="HIU52339.1"/>
    <property type="molecule type" value="Genomic_DNA"/>
</dbReference>
<protein>
    <submittedName>
        <fullName evidence="4">AAA family ATPase</fullName>
    </submittedName>
</protein>
<reference evidence="4" key="1">
    <citation type="submission" date="2020-10" db="EMBL/GenBank/DDBJ databases">
        <authorList>
            <person name="Gilroy R."/>
        </authorList>
    </citation>
    <scope>NUCLEOTIDE SEQUENCE</scope>
    <source>
        <strain evidence="4">CHK195-15760</strain>
    </source>
</reference>
<comment type="caution">
    <text evidence="4">The sequence shown here is derived from an EMBL/GenBank/DDBJ whole genome shotgun (WGS) entry which is preliminary data.</text>
</comment>
<evidence type="ECO:0000259" key="3">
    <source>
        <dbReference type="Pfam" id="PF13175"/>
    </source>
</evidence>
<dbReference type="PANTHER" id="PTHR41259">
    <property type="entry name" value="DOUBLE-STRAND BREAK REPAIR RAD50 ATPASE, PUTATIVE-RELATED"/>
    <property type="match status" value="1"/>
</dbReference>
<gene>
    <name evidence="4" type="ORF">IAB70_07000</name>
</gene>
<dbReference type="AlphaFoldDB" id="A0A9D1S9K8"/>
<dbReference type="InterPro" id="IPR027417">
    <property type="entry name" value="P-loop_NTPase"/>
</dbReference>
<sequence>MKIKHLKINGFGSIKEKELQFKDGINIVYGENESGKSTILKFIINMLYGASKNKKGREISDFDQFKPWYTDQFSGKITYELDNGEEYEVYREFKKKSPIIYNAKKEEITDQYSSNKTNGNEFFYEQTKIDETLFLTSIASLQEEVKLDELSQNTLIQRLSNLALSGDEKISFEKSIHYLNRKQLEEVGTTRSQDRPMNRLQNRISVLEEEKEKLNSFQEMKYEREEGLQFLEKQIQNKKHEIEKLQFVKEIQEIGILEKERIRLNKQEVQEDKTRIYELEKEESEIEQRIKDIEEKKKQCYKKVSYFKYFILFVILFMVSIGLVFFFRDNFLSYFGFVIPFVYVVLSGRKIRKITKSNGIKKERFEREAEEEKEKKLKLQSQIEIRRENYNRKQEEINKIEKELQNKIERKREELKESKVQIEEIERKMQDSNIKNYLLELKQELEDDELNKHRLEIEQTSILPQLEKLSNIEEELEKLDEEKKELEIKNICINLAKQGLEESYLKMKESVTPRFSKELSEMISKISNQKYQNVQINEQNKIIIERKDGNYIPIERLSVGTIDQMYLSLRMAVVKEYSQENMPILLDESFAYYDEIRLKNILQYFSSQTNKQIIIFTCTKREKNILEAQKENYHFITL</sequence>
<keyword evidence="2" id="KW-1133">Transmembrane helix</keyword>
<keyword evidence="1" id="KW-0175">Coiled coil</keyword>
<proteinExistence type="predicted"/>
<dbReference type="Proteomes" id="UP000824093">
    <property type="component" value="Unassembled WGS sequence"/>
</dbReference>
<feature type="transmembrane region" description="Helical" evidence="2">
    <location>
        <begin position="331"/>
        <end position="348"/>
    </location>
</feature>
<dbReference type="InterPro" id="IPR041685">
    <property type="entry name" value="AAA_GajA/Old/RecF-like"/>
</dbReference>